<name>A0A3M2L604_9NOCA</name>
<dbReference type="RefSeq" id="WP_122188159.1">
    <property type="nucleotide sequence ID" value="NZ_RFFH01000004.1"/>
</dbReference>
<accession>A0A3M2L604</accession>
<gene>
    <name evidence="2" type="ORF">EBN03_12585</name>
</gene>
<evidence type="ECO:0000313" key="2">
    <source>
        <dbReference type="EMBL" id="RMI32774.1"/>
    </source>
</evidence>
<feature type="domain" description="VOC" evidence="1">
    <location>
        <begin position="4"/>
        <end position="120"/>
    </location>
</feature>
<dbReference type="EMBL" id="RFFH01000004">
    <property type="protein sequence ID" value="RMI32774.1"/>
    <property type="molecule type" value="Genomic_DNA"/>
</dbReference>
<comment type="caution">
    <text evidence="2">The sequence shown here is derived from an EMBL/GenBank/DDBJ whole genome shotgun (WGS) entry which is preliminary data.</text>
</comment>
<dbReference type="CDD" id="cd08351">
    <property type="entry name" value="ChaP_like"/>
    <property type="match status" value="1"/>
</dbReference>
<evidence type="ECO:0000313" key="3">
    <source>
        <dbReference type="Proteomes" id="UP000279275"/>
    </source>
</evidence>
<sequence length="122" mass="13282">MSIAFDHTIIWATDKAASATFLAHILGVEVGPRTGPFLPVRLDNDVTLDYADTAEPRPQHYAFTVDAARFTAALARIQAAGVPYYADPFHYLPGRTNTDNGGRGVYFADPDGHNMELLTTPC</sequence>
<dbReference type="InterPro" id="IPR037523">
    <property type="entry name" value="VOC_core"/>
</dbReference>
<protein>
    <submittedName>
        <fullName evidence="2">VOC family protein</fullName>
    </submittedName>
</protein>
<dbReference type="PROSITE" id="PS51819">
    <property type="entry name" value="VOC"/>
    <property type="match status" value="1"/>
</dbReference>
<evidence type="ECO:0000259" key="1">
    <source>
        <dbReference type="PROSITE" id="PS51819"/>
    </source>
</evidence>
<dbReference type="Gene3D" id="3.10.180.10">
    <property type="entry name" value="2,3-Dihydroxybiphenyl 1,2-Dioxygenase, domain 1"/>
    <property type="match status" value="1"/>
</dbReference>
<dbReference type="Proteomes" id="UP000279275">
    <property type="component" value="Unassembled WGS sequence"/>
</dbReference>
<reference evidence="2 3" key="1">
    <citation type="submission" date="2018-10" db="EMBL/GenBank/DDBJ databases">
        <title>Isolation from cow dung.</title>
        <authorList>
            <person name="Ling L."/>
        </authorList>
    </citation>
    <scope>NUCLEOTIDE SEQUENCE [LARGE SCALE GENOMIC DNA]</scope>
    <source>
        <strain evidence="2 3">NEAU-LL90</strain>
    </source>
</reference>
<organism evidence="2 3">
    <name type="scientific">Nocardia stercoris</name>
    <dbReference type="NCBI Taxonomy" id="2483361"/>
    <lineage>
        <taxon>Bacteria</taxon>
        <taxon>Bacillati</taxon>
        <taxon>Actinomycetota</taxon>
        <taxon>Actinomycetes</taxon>
        <taxon>Mycobacteriales</taxon>
        <taxon>Nocardiaceae</taxon>
        <taxon>Nocardia</taxon>
    </lineage>
</organism>
<dbReference type="InterPro" id="IPR004360">
    <property type="entry name" value="Glyas_Fos-R_dOase_dom"/>
</dbReference>
<dbReference type="SUPFAM" id="SSF54593">
    <property type="entry name" value="Glyoxalase/Bleomycin resistance protein/Dihydroxybiphenyl dioxygenase"/>
    <property type="match status" value="1"/>
</dbReference>
<dbReference type="OrthoDB" id="9810341at2"/>
<dbReference type="AlphaFoldDB" id="A0A3M2L604"/>
<dbReference type="Pfam" id="PF00903">
    <property type="entry name" value="Glyoxalase"/>
    <property type="match status" value="1"/>
</dbReference>
<dbReference type="InterPro" id="IPR029068">
    <property type="entry name" value="Glyas_Bleomycin-R_OHBP_Dase"/>
</dbReference>
<keyword evidence="3" id="KW-1185">Reference proteome</keyword>
<proteinExistence type="predicted"/>